<reference evidence="2" key="1">
    <citation type="submission" date="2020-11" db="EMBL/GenBank/DDBJ databases">
        <authorList>
            <person name="Tran Van P."/>
        </authorList>
    </citation>
    <scope>NUCLEOTIDE SEQUENCE</scope>
</reference>
<accession>A0A7R9HDB7</accession>
<organism evidence="2">
    <name type="scientific">Timema poppense</name>
    <name type="common">Walking stick</name>
    <dbReference type="NCBI Taxonomy" id="170557"/>
    <lineage>
        <taxon>Eukaryota</taxon>
        <taxon>Metazoa</taxon>
        <taxon>Ecdysozoa</taxon>
        <taxon>Arthropoda</taxon>
        <taxon>Hexapoda</taxon>
        <taxon>Insecta</taxon>
        <taxon>Pterygota</taxon>
        <taxon>Neoptera</taxon>
        <taxon>Polyneoptera</taxon>
        <taxon>Phasmatodea</taxon>
        <taxon>Timematodea</taxon>
        <taxon>Timematoidea</taxon>
        <taxon>Timematidae</taxon>
        <taxon>Timema</taxon>
    </lineage>
</organism>
<dbReference type="AlphaFoldDB" id="A0A7R9HDB7"/>
<evidence type="ECO:0000256" key="1">
    <source>
        <dbReference type="SAM" id="MobiDB-lite"/>
    </source>
</evidence>
<dbReference type="EMBL" id="OD012958">
    <property type="protein sequence ID" value="CAD7417211.1"/>
    <property type="molecule type" value="Genomic_DNA"/>
</dbReference>
<feature type="region of interest" description="Disordered" evidence="1">
    <location>
        <begin position="282"/>
        <end position="339"/>
    </location>
</feature>
<evidence type="ECO:0000313" key="2">
    <source>
        <dbReference type="EMBL" id="CAD7417211.1"/>
    </source>
</evidence>
<proteinExistence type="predicted"/>
<feature type="compositionally biased region" description="Low complexity" evidence="1">
    <location>
        <begin position="317"/>
        <end position="339"/>
    </location>
</feature>
<feature type="compositionally biased region" description="Polar residues" evidence="1">
    <location>
        <begin position="282"/>
        <end position="316"/>
    </location>
</feature>
<sequence>MGKHDLKSSSNSLSCNQRLTATVAWFRSMVDSSQISSLVTTVALFGVIRKIVFVLCSRSNICHCKLCSFLFVSKYTPPQALFLLVRVQIYATASFVPPCSCPNICHCKLCSSLFVSKYMPLQAFVPPCSCPNIRHCKLCYSLFVSKYTPLQALFLLVRVQIYATASFVPPCSCPLSWMVFKKMILFSNGMCAVVILLLSETTTTHSQIYAFCLYRSGFCQQNYVRLYVPSTKYALREGSISENMTRMSESFTHISGSLSYISFPENHTEEINISSRIKESATIVSEESSRNDTSSGNIENITRVTEISTPTLKQSQTPSTTMTSISTPTPKQSQTPSTTMTRDISLYSFLAAGGGCYDEKSDLAQLQLTPNPLRNPLCGLEEHLPKDVRAMEEGE</sequence>
<protein>
    <submittedName>
        <fullName evidence="2">Uncharacterized protein</fullName>
    </submittedName>
</protein>
<gene>
    <name evidence="2" type="ORF">TPSB3V08_LOCUS11607</name>
</gene>
<name>A0A7R9HDB7_TIMPO</name>